<dbReference type="EMBL" id="JAFLRD010000003">
    <property type="protein sequence ID" value="MBO0414704.1"/>
    <property type="molecule type" value="Genomic_DNA"/>
</dbReference>
<dbReference type="Proteomes" id="UP000664349">
    <property type="component" value="Unassembled WGS sequence"/>
</dbReference>
<evidence type="ECO:0000313" key="1">
    <source>
        <dbReference type="EMBL" id="MBO0414704.1"/>
    </source>
</evidence>
<proteinExistence type="predicted"/>
<name>A0ABS3GI26_9NEIS</name>
<sequence length="98" mass="10847">MSAVLPLGRPVPNVYMLAGAHRIAAAIELLSREGLTVLSSVQEHPMKPTIRVRHSIQCDRLIATGEASFYSFGSNDDGRFSEAQFERAGCRVIWTQYP</sequence>
<comment type="caution">
    <text evidence="1">The sequence shown here is derived from an EMBL/GenBank/DDBJ whole genome shotgun (WGS) entry which is preliminary data.</text>
</comment>
<reference evidence="1 2" key="1">
    <citation type="submission" date="2021-03" db="EMBL/GenBank/DDBJ databases">
        <title>First Case of infection caused by Chromobacterium haemolyticum derived from water in China.</title>
        <authorList>
            <person name="Chen J."/>
            <person name="Liu C."/>
        </authorList>
    </citation>
    <scope>NUCLEOTIDE SEQUENCE [LARGE SCALE GENOMIC DNA]</scope>
    <source>
        <strain evidence="1 2">WJ-5</strain>
    </source>
</reference>
<accession>A0ABS3GI26</accession>
<evidence type="ECO:0000313" key="2">
    <source>
        <dbReference type="Proteomes" id="UP000664349"/>
    </source>
</evidence>
<keyword evidence="2" id="KW-1185">Reference proteome</keyword>
<organism evidence="1 2">
    <name type="scientific">Chromobacterium haemolyticum</name>
    <dbReference type="NCBI Taxonomy" id="394935"/>
    <lineage>
        <taxon>Bacteria</taxon>
        <taxon>Pseudomonadati</taxon>
        <taxon>Pseudomonadota</taxon>
        <taxon>Betaproteobacteria</taxon>
        <taxon>Neisseriales</taxon>
        <taxon>Chromobacteriaceae</taxon>
        <taxon>Chromobacterium</taxon>
    </lineage>
</organism>
<dbReference type="RefSeq" id="WP_200122378.1">
    <property type="nucleotide sequence ID" value="NZ_JAEILV010000003.1"/>
</dbReference>
<gene>
    <name evidence="1" type="ORF">J1C50_04195</name>
</gene>
<protein>
    <submittedName>
        <fullName evidence="1">Uncharacterized protein</fullName>
    </submittedName>
</protein>